<evidence type="ECO:0000256" key="4">
    <source>
        <dbReference type="ARBA" id="ARBA00022989"/>
    </source>
</evidence>
<dbReference type="Proteomes" id="UP001141806">
    <property type="component" value="Unassembled WGS sequence"/>
</dbReference>
<dbReference type="EMBL" id="JAMYWD010000316">
    <property type="protein sequence ID" value="KAJ4949812.1"/>
    <property type="molecule type" value="Genomic_DNA"/>
</dbReference>
<evidence type="ECO:0000256" key="5">
    <source>
        <dbReference type="ARBA" id="ARBA00023136"/>
    </source>
</evidence>
<gene>
    <name evidence="7" type="ORF">NE237_005608</name>
</gene>
<dbReference type="PANTHER" id="PTHR31113:SF5">
    <property type="entry name" value="OS04G0405700 PROTEIN"/>
    <property type="match status" value="1"/>
</dbReference>
<dbReference type="OrthoDB" id="1932397at2759"/>
<accession>A0A9Q0GPM1</accession>
<keyword evidence="4 6" id="KW-1133">Transmembrane helix</keyword>
<dbReference type="AlphaFoldDB" id="A0A9Q0GPM1"/>
<keyword evidence="8" id="KW-1185">Reference proteome</keyword>
<evidence type="ECO:0000256" key="6">
    <source>
        <dbReference type="SAM" id="Phobius"/>
    </source>
</evidence>
<name>A0A9Q0GPM1_9MAGN</name>
<comment type="subcellular location">
    <subcellularLocation>
        <location evidence="1">Membrane</location>
    </subcellularLocation>
</comment>
<keyword evidence="3 6" id="KW-0812">Transmembrane</keyword>
<sequence>MINVIFRICITKFIVIIIIIIIIIILKHPSNEREGKRRRQWWNGGQLEKNDNNPCFNKNKSYLFFPLSEAQKNSIAMFMRCSTQKSIAASDPSAVKSPLRGSKSAINLSQEYNHVLENNPYKDKWSKIHIHHNNHTSNQEPDRVQQELPLPSAVVETEVPSSAHYAQLLSPNKSSVEEALSKARPNNLTRLVSGYFDNSEDTFRICSNLQHTIHNARSLYGTLHNLLKILPLDFDSDSSLSESQCDSAFHVFLQFNVIDNPFPQPDSDNFQKMRRCFSELKIQLDHQLHKSRRRTQFLLQKEVNRIAQLEAAARGTYVLNHELNTIDRLVARLYDAVESDKFLVRLGLQRGRERYPTQEIIKQLRKSQPNFLQQLKDLEDHVCLCFATVNRARSLLLREIHHRQSHKTRRSRTI</sequence>
<keyword evidence="5 6" id="KW-0472">Membrane</keyword>
<proteinExistence type="inferred from homology"/>
<feature type="transmembrane region" description="Helical" evidence="6">
    <location>
        <begin position="5"/>
        <end position="26"/>
    </location>
</feature>
<comment type="caution">
    <text evidence="7">The sequence shown here is derived from an EMBL/GenBank/DDBJ whole genome shotgun (WGS) entry which is preliminary data.</text>
</comment>
<comment type="similarity">
    <text evidence="2">Belongs to the UPF0496 family.</text>
</comment>
<evidence type="ECO:0000256" key="2">
    <source>
        <dbReference type="ARBA" id="ARBA00009074"/>
    </source>
</evidence>
<dbReference type="GO" id="GO:0016020">
    <property type="term" value="C:membrane"/>
    <property type="evidence" value="ECO:0007669"/>
    <property type="project" value="UniProtKB-SubCell"/>
</dbReference>
<dbReference type="PANTHER" id="PTHR31113">
    <property type="entry name" value="UPF0496 PROTEIN 3-RELATED"/>
    <property type="match status" value="1"/>
</dbReference>
<evidence type="ECO:0000256" key="3">
    <source>
        <dbReference type="ARBA" id="ARBA00022692"/>
    </source>
</evidence>
<protein>
    <submittedName>
        <fullName evidence="7">Uncharacterized protein</fullName>
    </submittedName>
</protein>
<reference evidence="7" key="1">
    <citation type="journal article" date="2023" name="Plant J.">
        <title>The genome of the king protea, Protea cynaroides.</title>
        <authorList>
            <person name="Chang J."/>
            <person name="Duong T.A."/>
            <person name="Schoeman C."/>
            <person name="Ma X."/>
            <person name="Roodt D."/>
            <person name="Barker N."/>
            <person name="Li Z."/>
            <person name="Van de Peer Y."/>
            <person name="Mizrachi E."/>
        </authorList>
    </citation>
    <scope>NUCLEOTIDE SEQUENCE</scope>
    <source>
        <tissue evidence="7">Young leaves</tissue>
    </source>
</reference>
<organism evidence="7 8">
    <name type="scientific">Protea cynaroides</name>
    <dbReference type="NCBI Taxonomy" id="273540"/>
    <lineage>
        <taxon>Eukaryota</taxon>
        <taxon>Viridiplantae</taxon>
        <taxon>Streptophyta</taxon>
        <taxon>Embryophyta</taxon>
        <taxon>Tracheophyta</taxon>
        <taxon>Spermatophyta</taxon>
        <taxon>Magnoliopsida</taxon>
        <taxon>Proteales</taxon>
        <taxon>Proteaceae</taxon>
        <taxon>Protea</taxon>
    </lineage>
</organism>
<dbReference type="InterPro" id="IPR007749">
    <property type="entry name" value="DUF677"/>
</dbReference>
<evidence type="ECO:0000313" key="7">
    <source>
        <dbReference type="EMBL" id="KAJ4949812.1"/>
    </source>
</evidence>
<evidence type="ECO:0000256" key="1">
    <source>
        <dbReference type="ARBA" id="ARBA00004370"/>
    </source>
</evidence>
<evidence type="ECO:0000313" key="8">
    <source>
        <dbReference type="Proteomes" id="UP001141806"/>
    </source>
</evidence>